<organism evidence="2 3">
    <name type="scientific">Trichoderma asperellum</name>
    <name type="common">Filamentous fungus</name>
    <dbReference type="NCBI Taxonomy" id="101201"/>
    <lineage>
        <taxon>Eukaryota</taxon>
        <taxon>Fungi</taxon>
        <taxon>Dikarya</taxon>
        <taxon>Ascomycota</taxon>
        <taxon>Pezizomycotina</taxon>
        <taxon>Sordariomycetes</taxon>
        <taxon>Hypocreomycetidae</taxon>
        <taxon>Hypocreales</taxon>
        <taxon>Hypocreaceae</taxon>
        <taxon>Trichoderma</taxon>
    </lineage>
</organism>
<feature type="domain" description="DUF7029" evidence="1">
    <location>
        <begin position="39"/>
        <end position="137"/>
    </location>
</feature>
<accession>A0A6V8QZX5</accession>
<evidence type="ECO:0000313" key="3">
    <source>
        <dbReference type="Proteomes" id="UP000517252"/>
    </source>
</evidence>
<gene>
    <name evidence="2" type="ORF">TASIC1_0008045600</name>
</gene>
<dbReference type="InterPro" id="IPR054293">
    <property type="entry name" value="DUF7029"/>
</dbReference>
<protein>
    <recommendedName>
        <fullName evidence="1">DUF7029 domain-containing protein</fullName>
    </recommendedName>
</protein>
<dbReference type="OrthoDB" id="160645at2759"/>
<evidence type="ECO:0000259" key="1">
    <source>
        <dbReference type="Pfam" id="PF22974"/>
    </source>
</evidence>
<evidence type="ECO:0000313" key="2">
    <source>
        <dbReference type="EMBL" id="GFP57615.1"/>
    </source>
</evidence>
<comment type="caution">
    <text evidence="2">The sequence shown here is derived from an EMBL/GenBank/DDBJ whole genome shotgun (WGS) entry which is preliminary data.</text>
</comment>
<dbReference type="AlphaFoldDB" id="A0A6V8QZX5"/>
<dbReference type="Proteomes" id="UP000517252">
    <property type="component" value="Unassembled WGS sequence"/>
</dbReference>
<dbReference type="Pfam" id="PF22974">
    <property type="entry name" value="DUF7029"/>
    <property type="match status" value="1"/>
</dbReference>
<name>A0A6V8QZX5_TRIAP</name>
<sequence>MSGTEPITPQAVAQLWFGSLSPASNASNATTFPTVRVNVTFAYPSVIIDNSINIVNIQCNSQNLTASFYTTTAYNAAKTSWAAAKGSADSLIIITAASGCSSDGHYVYFVAKSIAFGDEWETVTCSGDIESVADIATEVGVDMGSISISPSSASSELEATCFFCSVSKIFHSVVSTVSKAVTAVVKVVAPVLQHVESAAEELAQEAEHTVGEIGGDALALVEAIAKNDEAIALFLATGSYVNSFNIPFNMGPPPVMLDDSPWGQGFKFYDWTPDKGGDFWEAQEAAIDKIKEVILGDADPEPGIELWCVNCGVNGNFKVTGSFHYTLASGLTEGQISMHGNLDAGLFLGLNAFAEWDPTKEYDFITEGLPGLSIPDIISFGPSLALGISVDLDIQVVGQYLVGASLTWPALSATLDFVNHANSQQSGWVPRVGDTVQADGSLTVTSTLGLPITLGFGINVLNGKYVKEIKLVDTPGIQAKLEYDFTNELTNGSFNSTPQDGCYGIAWDIGLVNSVVLDLSDIDEGTYTLEQWNGPVFASGCIGESATSATSTASTGVATATSTPTPPPPYPDCVTYSCPDDDSSYCMSNGKVFEMNCLDVLSGDAITLSCATTSAECFESCAEKDCSALQFNSNNLEKCLSGVPGYYPCWNFAGATPFLPGGAATGDWSFIEVPMPAYPDCSMLACPTNHDAYCNSFGQIFQLNCDYIVAGDAITKSCATTSAECFETCARSGCSAINFNSNDIENCLSGVPGYYPCYNFAGATSWLPGGAATGDLGYVKANPPTKRAVIHNRSAPTVTPSPSSSTDDFSNITITDATGHLLVNPHVNGSLFISAASSTEPLTNLTNGISFVADVSQSAVMGDSSDRLLYYFPDTVTAVNASRLRLGSWGNIPQGAELVTLLPTATSSGPVVLVALGSSGLVLYPFVCTIEGQLNKVFLVNDASSGSSVLTNPDLTYTIIGGVAQNCASLSMVASGLPAFNATASTKA</sequence>
<reference evidence="2 3" key="1">
    <citation type="submission" date="2020-07" db="EMBL/GenBank/DDBJ databases">
        <title>Trichoderma asperellum IC-1 whole genome shotgun sequence.</title>
        <authorList>
            <person name="Kanamasa S."/>
            <person name="Takahashi H."/>
        </authorList>
    </citation>
    <scope>NUCLEOTIDE SEQUENCE [LARGE SCALE GENOMIC DNA]</scope>
    <source>
        <strain evidence="2 3">IC-1</strain>
    </source>
</reference>
<proteinExistence type="predicted"/>
<dbReference type="EMBL" id="BLZH01000008">
    <property type="protein sequence ID" value="GFP57615.1"/>
    <property type="molecule type" value="Genomic_DNA"/>
</dbReference>